<keyword evidence="5 7" id="KW-1133">Transmembrane helix</keyword>
<dbReference type="PROSITE" id="PS00994">
    <property type="entry name" value="FHIPEP"/>
    <property type="match status" value="1"/>
</dbReference>
<dbReference type="InterPro" id="IPR006301">
    <property type="entry name" value="FlhA"/>
</dbReference>
<accession>A0AAJ1SWZ0</accession>
<dbReference type="InterPro" id="IPR042193">
    <property type="entry name" value="FHIPEP_3"/>
</dbReference>
<gene>
    <name evidence="7" type="primary">flhA</name>
    <name evidence="8" type="ORF">J2S13_000681</name>
</gene>
<dbReference type="GO" id="GO:0009306">
    <property type="term" value="P:protein secretion"/>
    <property type="evidence" value="ECO:0007669"/>
    <property type="project" value="InterPro"/>
</dbReference>
<feature type="transmembrane region" description="Helical" evidence="7">
    <location>
        <begin position="92"/>
        <end position="119"/>
    </location>
</feature>
<feature type="transmembrane region" description="Helical" evidence="7">
    <location>
        <begin position="230"/>
        <end position="252"/>
    </location>
</feature>
<dbReference type="NCBIfam" id="TIGR01398">
    <property type="entry name" value="FlhA"/>
    <property type="match status" value="1"/>
</dbReference>
<comment type="function">
    <text evidence="7">Required for formation of the rod structure of the flagellar apparatus. Together with FliI and FliH, may constitute the export apparatus of flagellin.</text>
</comment>
<dbReference type="PIRSF" id="PIRSF005419">
    <property type="entry name" value="FlhA"/>
    <property type="match status" value="1"/>
</dbReference>
<keyword evidence="7" id="KW-1005">Bacterial flagellum biogenesis</keyword>
<evidence type="ECO:0000256" key="2">
    <source>
        <dbReference type="ARBA" id="ARBA00008835"/>
    </source>
</evidence>
<comment type="similarity">
    <text evidence="2 7">Belongs to the FHIPEP (flagella/HR/invasion proteins export pore) family.</text>
</comment>
<dbReference type="AlphaFoldDB" id="A0AAJ1SWZ0"/>
<feature type="transmembrane region" description="Helical" evidence="7">
    <location>
        <begin position="188"/>
        <end position="210"/>
    </location>
</feature>
<evidence type="ECO:0000313" key="9">
    <source>
        <dbReference type="Proteomes" id="UP001237207"/>
    </source>
</evidence>
<evidence type="ECO:0000313" key="8">
    <source>
        <dbReference type="EMBL" id="MDQ0214285.1"/>
    </source>
</evidence>
<dbReference type="Proteomes" id="UP001237207">
    <property type="component" value="Unassembled WGS sequence"/>
</dbReference>
<dbReference type="Gene3D" id="3.40.50.12790">
    <property type="entry name" value="FHIPEP family, domain 4"/>
    <property type="match status" value="1"/>
</dbReference>
<feature type="transmembrane region" description="Helical" evidence="7">
    <location>
        <begin position="264"/>
        <end position="284"/>
    </location>
</feature>
<dbReference type="EMBL" id="JAUSUC010000005">
    <property type="protein sequence ID" value="MDQ0214285.1"/>
    <property type="molecule type" value="Genomic_DNA"/>
</dbReference>
<keyword evidence="8" id="KW-0969">Cilium</keyword>
<dbReference type="PANTHER" id="PTHR30161:SF1">
    <property type="entry name" value="FLAGELLAR BIOSYNTHESIS PROTEIN FLHA-RELATED"/>
    <property type="match status" value="1"/>
</dbReference>
<dbReference type="GO" id="GO:0044780">
    <property type="term" value="P:bacterial-type flagellum assembly"/>
    <property type="evidence" value="ECO:0007669"/>
    <property type="project" value="InterPro"/>
</dbReference>
<keyword evidence="7" id="KW-0813">Transport</keyword>
<dbReference type="InterPro" id="IPR042194">
    <property type="entry name" value="FHIPEP_1"/>
</dbReference>
<protein>
    <recommendedName>
        <fullName evidence="7">Flagellar biosynthesis protein FlhA</fullName>
    </recommendedName>
</protein>
<feature type="transmembrane region" description="Helical" evidence="7">
    <location>
        <begin position="53"/>
        <end position="72"/>
    </location>
</feature>
<dbReference type="Gene3D" id="1.10.8.540">
    <property type="entry name" value="FHIPEP family, domain 3"/>
    <property type="match status" value="1"/>
</dbReference>
<dbReference type="PANTHER" id="PTHR30161">
    <property type="entry name" value="FLAGELLAR EXPORT PROTEIN, MEMBRANE FLHA SUBUNIT-RELATED"/>
    <property type="match status" value="1"/>
</dbReference>
<evidence type="ECO:0000256" key="4">
    <source>
        <dbReference type="ARBA" id="ARBA00022692"/>
    </source>
</evidence>
<evidence type="ECO:0000256" key="6">
    <source>
        <dbReference type="ARBA" id="ARBA00023136"/>
    </source>
</evidence>
<reference evidence="8" key="1">
    <citation type="submission" date="2023-07" db="EMBL/GenBank/DDBJ databases">
        <title>Genomic Encyclopedia of Type Strains, Phase IV (KMG-IV): sequencing the most valuable type-strain genomes for metagenomic binning, comparative biology and taxonomic classification.</title>
        <authorList>
            <person name="Goeker M."/>
        </authorList>
    </citation>
    <scope>NUCLEOTIDE SEQUENCE</scope>
    <source>
        <strain evidence="8">DSM 23947</strain>
    </source>
</reference>
<keyword evidence="7" id="KW-1006">Bacterial flagellum protein export</keyword>
<feature type="transmembrane region" description="Helical" evidence="7">
    <location>
        <begin position="29"/>
        <end position="46"/>
    </location>
</feature>
<dbReference type="InterPro" id="IPR025505">
    <property type="entry name" value="FHIPEP_CS"/>
</dbReference>
<feature type="transmembrane region" description="Helical" evidence="7">
    <location>
        <begin position="7"/>
        <end position="23"/>
    </location>
</feature>
<organism evidence="8 9">
    <name type="scientific">Oikeobacillus pervagus</name>
    <dbReference type="NCBI Taxonomy" id="1325931"/>
    <lineage>
        <taxon>Bacteria</taxon>
        <taxon>Bacillati</taxon>
        <taxon>Bacillota</taxon>
        <taxon>Bacilli</taxon>
        <taxon>Bacillales</taxon>
        <taxon>Bacillaceae</taxon>
        <taxon>Oikeobacillus</taxon>
    </lineage>
</organism>
<evidence type="ECO:0000256" key="3">
    <source>
        <dbReference type="ARBA" id="ARBA00022475"/>
    </source>
</evidence>
<keyword evidence="6 7" id="KW-0472">Membrane</keyword>
<keyword evidence="9" id="KW-1185">Reference proteome</keyword>
<evidence type="ECO:0000256" key="1">
    <source>
        <dbReference type="ARBA" id="ARBA00004651"/>
    </source>
</evidence>
<proteinExistence type="inferred from homology"/>
<name>A0AAJ1SWZ0_9BACI</name>
<dbReference type="GO" id="GO:0005886">
    <property type="term" value="C:plasma membrane"/>
    <property type="evidence" value="ECO:0007669"/>
    <property type="project" value="UniProtKB-SubCell"/>
</dbReference>
<dbReference type="InterPro" id="IPR001712">
    <property type="entry name" value="T3SS_FHIPEP"/>
</dbReference>
<sequence>MKARDISVLLSVILIVAMLVIPFPPGLLSLLIICNISLALLVLLISMNMREPLQFSVFPSLLLLLTLFRLGLNVSTTRSILSKGEAGGVVETFGTFVVGGNVVVGLVVFLILVIIQFVVITKGSERVSEVAARFTLDAMPGKQMSIDADLNAGMISEQEARERREKVSRESDFYGAMDGATKFVKGDAIAGIIIVLINLIFGMIIGVAQQDLGFAEAATRYSLLTVGDGIVSQIPALLISTATGIVVTRAASNGNLGEDIMSQLLAYPMMLYVAGGTIFLLGLTTPINDILTIPVALALITGGYMLGKTPKHAEEELLELEEEVETEEMKSPESVVNLLNIDPIEFEFGYGLIPLADANQGGDLLDRIVMIRRQLAIELGLVIPVVRIRDNIQLQPNEYRIKIKGSEMAKGELFLDHYLAMSPGGDDDSIEGIDTIEPSFGLPAKWITENEKEQAEILGYTVVDPPSVVSTHITEIIKANAHDLLGRQETQQLIDHLKETYPILIEEVTPNPLSVGEVQKVLAKLLKENVSIRNLPIIFETLADYAKMTSDTDLLTEYVRQALSRQITNQFAENGETLKVITLSRQIEKTIADGVQQTEHGNYLSIDPTESQKILEAIAEQAEQLSYMQQTPILLCSPAIRMYVRQLSERYFPQLPILSYNELEANIEVQSVGVVNMN</sequence>
<dbReference type="Gene3D" id="3.40.30.60">
    <property type="entry name" value="FHIPEP family, domain 1"/>
    <property type="match status" value="1"/>
</dbReference>
<dbReference type="InterPro" id="IPR042196">
    <property type="entry name" value="FHIPEP_4"/>
</dbReference>
<comment type="caution">
    <text evidence="8">The sequence shown here is derived from an EMBL/GenBank/DDBJ whole genome shotgun (WGS) entry which is preliminary data.</text>
</comment>
<dbReference type="PRINTS" id="PR00949">
    <property type="entry name" value="TYPE3IMAPROT"/>
</dbReference>
<evidence type="ECO:0000256" key="5">
    <source>
        <dbReference type="ARBA" id="ARBA00022989"/>
    </source>
</evidence>
<keyword evidence="8" id="KW-0282">Flagellum</keyword>
<keyword evidence="4 7" id="KW-0812">Transmembrane</keyword>
<dbReference type="Pfam" id="PF00771">
    <property type="entry name" value="FHIPEP"/>
    <property type="match status" value="1"/>
</dbReference>
<keyword evidence="3 7" id="KW-1003">Cell membrane</keyword>
<keyword evidence="8" id="KW-0966">Cell projection</keyword>
<dbReference type="RefSeq" id="WP_307256272.1">
    <property type="nucleotide sequence ID" value="NZ_JAUSUC010000005.1"/>
</dbReference>
<keyword evidence="7" id="KW-0653">Protein transport</keyword>
<evidence type="ECO:0000256" key="7">
    <source>
        <dbReference type="RuleBase" id="RU364093"/>
    </source>
</evidence>
<comment type="subcellular location">
    <subcellularLocation>
        <location evidence="1 7">Cell membrane</location>
        <topology evidence="1 7">Multi-pass membrane protein</topology>
    </subcellularLocation>
</comment>